<feature type="region of interest" description="Disordered" evidence="1">
    <location>
        <begin position="330"/>
        <end position="353"/>
    </location>
</feature>
<sequence>MTNEHNDTIIQHTPWSAFNECRRHYLLYLLAVAFTVVETVIYTASTPKRYAAFTELSNEHKETDLLLGMSNISAWLKTMPGADDEEGMRNPEVYNNVIHSDSFVNIVGSTYLDKYHITYKDYLYKNRRPGLFSDDNGATPTTAADKRLYQTALIKDHIVSEASGRMGTIKIRVDDYDPTVAAIIADTVTLRLQEYLAHHRLQGIELKVAKAKSLMLSARKAYYKAQAEYAKYADAHDSTTLVKEQSTIEDKMKKRDNAFAEYQKNTIEYYRQSAFLHRSSPAFAVVYYSTTPRDPYTPSPIVNFFAVLTIAVILVTWFILIRKTRSRTATGPQSLSVNDAEQQMPESEMSKKI</sequence>
<protein>
    <recommendedName>
        <fullName evidence="5">Chain length determinant protein</fullName>
    </recommendedName>
</protein>
<keyword evidence="2" id="KW-0812">Transmembrane</keyword>
<evidence type="ECO:0000256" key="2">
    <source>
        <dbReference type="SAM" id="Phobius"/>
    </source>
</evidence>
<proteinExistence type="predicted"/>
<feature type="transmembrane region" description="Helical" evidence="2">
    <location>
        <begin position="301"/>
        <end position="320"/>
    </location>
</feature>
<comment type="caution">
    <text evidence="3">The sequence shown here is derived from an EMBL/GenBank/DDBJ whole genome shotgun (WGS) entry which is preliminary data.</text>
</comment>
<feature type="transmembrane region" description="Helical" evidence="2">
    <location>
        <begin position="25"/>
        <end position="44"/>
    </location>
</feature>
<keyword evidence="2" id="KW-1133">Transmembrane helix</keyword>
<reference evidence="3" key="1">
    <citation type="journal article" date="2022" name="Int. J. Syst. Evol. Microbiol.">
        <title>Prevotella lacticifex sp. nov., isolated from the rumen of cows.</title>
        <authorList>
            <person name="Shinkai T."/>
            <person name="Ikeyama N."/>
            <person name="Kumagai M."/>
            <person name="Ohmori H."/>
            <person name="Sakamoto M."/>
            <person name="Ohkuma M."/>
            <person name="Mitsumori M."/>
        </authorList>
    </citation>
    <scope>NUCLEOTIDE SEQUENCE</scope>
    <source>
        <strain evidence="3">R5076</strain>
    </source>
</reference>
<evidence type="ECO:0000256" key="1">
    <source>
        <dbReference type="SAM" id="MobiDB-lite"/>
    </source>
</evidence>
<gene>
    <name evidence="3" type="ORF">PRLR5076_13330</name>
</gene>
<feature type="compositionally biased region" description="Polar residues" evidence="1">
    <location>
        <begin position="330"/>
        <end position="345"/>
    </location>
</feature>
<dbReference type="AlphaFoldDB" id="A0A9R1C9F0"/>
<organism evidence="3 4">
    <name type="scientific">Prevotella lacticifex</name>
    <dbReference type="NCBI Taxonomy" id="2854755"/>
    <lineage>
        <taxon>Bacteria</taxon>
        <taxon>Pseudomonadati</taxon>
        <taxon>Bacteroidota</taxon>
        <taxon>Bacteroidia</taxon>
        <taxon>Bacteroidales</taxon>
        <taxon>Prevotellaceae</taxon>
        <taxon>Prevotella</taxon>
    </lineage>
</organism>
<accession>A0A9R1C9F0</accession>
<dbReference type="RefSeq" id="WP_223929240.1">
    <property type="nucleotide sequence ID" value="NZ_BPTU01000001.1"/>
</dbReference>
<evidence type="ECO:0000313" key="4">
    <source>
        <dbReference type="Proteomes" id="UP000825483"/>
    </source>
</evidence>
<dbReference type="Proteomes" id="UP000825483">
    <property type="component" value="Unassembled WGS sequence"/>
</dbReference>
<evidence type="ECO:0008006" key="5">
    <source>
        <dbReference type="Google" id="ProtNLM"/>
    </source>
</evidence>
<dbReference type="EMBL" id="BPUB01000001">
    <property type="protein sequence ID" value="GJG58482.1"/>
    <property type="molecule type" value="Genomic_DNA"/>
</dbReference>
<keyword evidence="4" id="KW-1185">Reference proteome</keyword>
<name>A0A9R1C9F0_9BACT</name>
<keyword evidence="2" id="KW-0472">Membrane</keyword>
<dbReference type="GeneID" id="72467483"/>
<evidence type="ECO:0000313" key="3">
    <source>
        <dbReference type="EMBL" id="GJG58482.1"/>
    </source>
</evidence>